<dbReference type="PANTHER" id="PTHR24148:SF64">
    <property type="entry name" value="HETEROKARYON INCOMPATIBILITY DOMAIN-CONTAINING PROTEIN"/>
    <property type="match status" value="1"/>
</dbReference>
<evidence type="ECO:0000259" key="1">
    <source>
        <dbReference type="Pfam" id="PF06985"/>
    </source>
</evidence>
<dbReference type="PANTHER" id="PTHR24148">
    <property type="entry name" value="ANKYRIN REPEAT DOMAIN-CONTAINING PROTEIN 39 HOMOLOG-RELATED"/>
    <property type="match status" value="1"/>
</dbReference>
<proteinExistence type="predicted"/>
<dbReference type="Proteomes" id="UP001285441">
    <property type="component" value="Unassembled WGS sequence"/>
</dbReference>
<feature type="domain" description="Heterokaryon incompatibility" evidence="1">
    <location>
        <begin position="1"/>
        <end position="83"/>
    </location>
</feature>
<dbReference type="EMBL" id="JAULSW010000001">
    <property type="protein sequence ID" value="KAK3395310.1"/>
    <property type="molecule type" value="Genomic_DNA"/>
</dbReference>
<sequence>MHRIFAGADQVIVWLGEATADSNLAFEFAKEVSKTIILEDNCIPLPLSLSTEGFLSTSYLPSWSALHRLLTLGWWERAWVVQEISVAKSVLVLCGSASIDWYCLGKAIILADGTIVGYEVLIEAVLGLWFRASDLHRLEAFTLTHVRHGYKAATASDSAFSSSGLVLNHFHCNRLRLCKLDHDRNSFYWLSHRKISVTQFLSTTTGQLTTYSDRLSKSLSKPLRAWISFSIHIVQHGNLISLRGSLTGESERVEMLIISGTRLRGHTKNPLPSLIRISPK</sequence>
<reference evidence="2" key="1">
    <citation type="journal article" date="2023" name="Mol. Phylogenet. Evol.">
        <title>Genome-scale phylogeny and comparative genomics of the fungal order Sordariales.</title>
        <authorList>
            <person name="Hensen N."/>
            <person name="Bonometti L."/>
            <person name="Westerberg I."/>
            <person name="Brannstrom I.O."/>
            <person name="Guillou S."/>
            <person name="Cros-Aarteil S."/>
            <person name="Calhoun S."/>
            <person name="Haridas S."/>
            <person name="Kuo A."/>
            <person name="Mondo S."/>
            <person name="Pangilinan J."/>
            <person name="Riley R."/>
            <person name="LaButti K."/>
            <person name="Andreopoulos B."/>
            <person name="Lipzen A."/>
            <person name="Chen C."/>
            <person name="Yan M."/>
            <person name="Daum C."/>
            <person name="Ng V."/>
            <person name="Clum A."/>
            <person name="Steindorff A."/>
            <person name="Ohm R.A."/>
            <person name="Martin F."/>
            <person name="Silar P."/>
            <person name="Natvig D.O."/>
            <person name="Lalanne C."/>
            <person name="Gautier V."/>
            <person name="Ament-Velasquez S.L."/>
            <person name="Kruys A."/>
            <person name="Hutchinson M.I."/>
            <person name="Powell A.J."/>
            <person name="Barry K."/>
            <person name="Miller A.N."/>
            <person name="Grigoriev I.V."/>
            <person name="Debuchy R."/>
            <person name="Gladieux P."/>
            <person name="Hiltunen Thoren M."/>
            <person name="Johannesson H."/>
        </authorList>
    </citation>
    <scope>NUCLEOTIDE SEQUENCE</scope>
    <source>
        <strain evidence="2">CBS 232.78</strain>
    </source>
</reference>
<protein>
    <recommendedName>
        <fullName evidence="1">Heterokaryon incompatibility domain-containing protein</fullName>
    </recommendedName>
</protein>
<name>A0AAE0P928_9PEZI</name>
<dbReference type="Pfam" id="PF06985">
    <property type="entry name" value="HET"/>
    <property type="match status" value="1"/>
</dbReference>
<dbReference type="InterPro" id="IPR052895">
    <property type="entry name" value="HetReg/Transcr_Mod"/>
</dbReference>
<reference evidence="2" key="2">
    <citation type="submission" date="2023-06" db="EMBL/GenBank/DDBJ databases">
        <authorList>
            <consortium name="Lawrence Berkeley National Laboratory"/>
            <person name="Haridas S."/>
            <person name="Hensen N."/>
            <person name="Bonometti L."/>
            <person name="Westerberg I."/>
            <person name="Brannstrom I.O."/>
            <person name="Guillou S."/>
            <person name="Cros-Aarteil S."/>
            <person name="Calhoun S."/>
            <person name="Kuo A."/>
            <person name="Mondo S."/>
            <person name="Pangilinan J."/>
            <person name="Riley R."/>
            <person name="LaButti K."/>
            <person name="Andreopoulos B."/>
            <person name="Lipzen A."/>
            <person name="Chen C."/>
            <person name="Yanf M."/>
            <person name="Daum C."/>
            <person name="Ng V."/>
            <person name="Clum A."/>
            <person name="Steindorff A."/>
            <person name="Ohm R."/>
            <person name="Martin F."/>
            <person name="Silar P."/>
            <person name="Natvig D."/>
            <person name="Lalanne C."/>
            <person name="Gautier V."/>
            <person name="Ament-velasquez S.L."/>
            <person name="Kruys A."/>
            <person name="Hutchinson M.I."/>
            <person name="Powell A.J."/>
            <person name="Barry K."/>
            <person name="Miller A.N."/>
            <person name="Grigoriev I.V."/>
            <person name="Debuchy R."/>
            <person name="Gladieux P."/>
            <person name="Thoren M.H."/>
            <person name="Johannesson H."/>
        </authorList>
    </citation>
    <scope>NUCLEOTIDE SEQUENCE</scope>
    <source>
        <strain evidence="2">CBS 232.78</strain>
    </source>
</reference>
<gene>
    <name evidence="2" type="ORF">B0H63DRAFT_66677</name>
</gene>
<dbReference type="AlphaFoldDB" id="A0AAE0P928"/>
<organism evidence="2 3">
    <name type="scientific">Podospora didyma</name>
    <dbReference type="NCBI Taxonomy" id="330526"/>
    <lineage>
        <taxon>Eukaryota</taxon>
        <taxon>Fungi</taxon>
        <taxon>Dikarya</taxon>
        <taxon>Ascomycota</taxon>
        <taxon>Pezizomycotina</taxon>
        <taxon>Sordariomycetes</taxon>
        <taxon>Sordariomycetidae</taxon>
        <taxon>Sordariales</taxon>
        <taxon>Podosporaceae</taxon>
        <taxon>Podospora</taxon>
    </lineage>
</organism>
<dbReference type="InterPro" id="IPR010730">
    <property type="entry name" value="HET"/>
</dbReference>
<comment type="caution">
    <text evidence="2">The sequence shown here is derived from an EMBL/GenBank/DDBJ whole genome shotgun (WGS) entry which is preliminary data.</text>
</comment>
<evidence type="ECO:0000313" key="3">
    <source>
        <dbReference type="Proteomes" id="UP001285441"/>
    </source>
</evidence>
<evidence type="ECO:0000313" key="2">
    <source>
        <dbReference type="EMBL" id="KAK3395310.1"/>
    </source>
</evidence>
<accession>A0AAE0P928</accession>
<keyword evidence="3" id="KW-1185">Reference proteome</keyword>